<dbReference type="SUPFAM" id="SSF48179">
    <property type="entry name" value="6-phosphogluconate dehydrogenase C-terminal domain-like"/>
    <property type="match status" value="1"/>
</dbReference>
<comment type="caution">
    <text evidence="6">The sequence shown here is derived from an EMBL/GenBank/DDBJ whole genome shotgun (WGS) entry which is preliminary data.</text>
</comment>
<dbReference type="EMBL" id="BAAARV010000024">
    <property type="protein sequence ID" value="GAA2344889.1"/>
    <property type="molecule type" value="Genomic_DNA"/>
</dbReference>
<dbReference type="InterPro" id="IPR051265">
    <property type="entry name" value="HIBADH-related_NP60_sf"/>
</dbReference>
<dbReference type="RefSeq" id="WP_344613034.1">
    <property type="nucleotide sequence ID" value="NZ_BAAARV010000024.1"/>
</dbReference>
<accession>A0ABP5T6D5</accession>
<dbReference type="InterPro" id="IPR029154">
    <property type="entry name" value="HIBADH-like_NADP-bd"/>
</dbReference>
<dbReference type="Pfam" id="PF03446">
    <property type="entry name" value="NAD_binding_2"/>
    <property type="match status" value="1"/>
</dbReference>
<sequence>MDVAVLGMGRMGRAIARRLLAGGHRVTVWNRSPGKAGEIVADGGREARDVGDAVGGADVAITMLTDDAAVRAVALGALRSTIGGDTVYVDASTVSPECSAELADAYRGRFVAMPVLGSPDAVTAGQAVLLAGGDADVVRRLEPVLTAISGSVLRYDSPSLALTAKLASNLMLLSEVVALAESFAVGRAGGLRDDELRELLATSPVVAGVRNRFEDILTGPQESWWSTALGAKDAGLAVDIARRARVSLPAAGAVLHRYEEAASAGLRDADIAAVAELYRVG</sequence>
<reference evidence="7" key="1">
    <citation type="journal article" date="2019" name="Int. J. Syst. Evol. Microbiol.">
        <title>The Global Catalogue of Microorganisms (GCM) 10K type strain sequencing project: providing services to taxonomists for standard genome sequencing and annotation.</title>
        <authorList>
            <consortium name="The Broad Institute Genomics Platform"/>
            <consortium name="The Broad Institute Genome Sequencing Center for Infectious Disease"/>
            <person name="Wu L."/>
            <person name="Ma J."/>
        </authorList>
    </citation>
    <scope>NUCLEOTIDE SEQUENCE [LARGE SCALE GENOMIC DNA]</scope>
    <source>
        <strain evidence="7">JCM 3272</strain>
    </source>
</reference>
<keyword evidence="3" id="KW-0520">NAD</keyword>
<protein>
    <submittedName>
        <fullName evidence="6">NAD(P)-dependent oxidoreductase</fullName>
    </submittedName>
</protein>
<feature type="domain" description="6-phosphogluconate dehydrogenase NADP-binding" evidence="4">
    <location>
        <begin position="2"/>
        <end position="152"/>
    </location>
</feature>
<name>A0ABP5T6D5_9ACTN</name>
<dbReference type="Pfam" id="PF14833">
    <property type="entry name" value="NAD_binding_11"/>
    <property type="match status" value="1"/>
</dbReference>
<dbReference type="InterPro" id="IPR008927">
    <property type="entry name" value="6-PGluconate_DH-like_C_sf"/>
</dbReference>
<feature type="domain" description="3-hydroxyisobutyrate dehydrogenase-like NAD-binding" evidence="5">
    <location>
        <begin position="163"/>
        <end position="278"/>
    </location>
</feature>
<dbReference type="InterPro" id="IPR015815">
    <property type="entry name" value="HIBADH-related"/>
</dbReference>
<dbReference type="InterPro" id="IPR006115">
    <property type="entry name" value="6PGDH_NADP-bd"/>
</dbReference>
<comment type="similarity">
    <text evidence="1">Belongs to the HIBADH-related family.</text>
</comment>
<evidence type="ECO:0000259" key="4">
    <source>
        <dbReference type="Pfam" id="PF03446"/>
    </source>
</evidence>
<keyword evidence="7" id="KW-1185">Reference proteome</keyword>
<dbReference type="SUPFAM" id="SSF51735">
    <property type="entry name" value="NAD(P)-binding Rossmann-fold domains"/>
    <property type="match status" value="1"/>
</dbReference>
<organism evidence="6 7">
    <name type="scientific">Dactylosporangium salmoneum</name>
    <dbReference type="NCBI Taxonomy" id="53361"/>
    <lineage>
        <taxon>Bacteria</taxon>
        <taxon>Bacillati</taxon>
        <taxon>Actinomycetota</taxon>
        <taxon>Actinomycetes</taxon>
        <taxon>Micromonosporales</taxon>
        <taxon>Micromonosporaceae</taxon>
        <taxon>Dactylosporangium</taxon>
    </lineage>
</organism>
<evidence type="ECO:0000256" key="1">
    <source>
        <dbReference type="ARBA" id="ARBA00009080"/>
    </source>
</evidence>
<evidence type="ECO:0000313" key="6">
    <source>
        <dbReference type="EMBL" id="GAA2344889.1"/>
    </source>
</evidence>
<dbReference type="PANTHER" id="PTHR43580:SF2">
    <property type="entry name" value="CYTOKINE-LIKE NUCLEAR FACTOR N-PAC"/>
    <property type="match status" value="1"/>
</dbReference>
<proteinExistence type="inferred from homology"/>
<dbReference type="PANTHER" id="PTHR43580">
    <property type="entry name" value="OXIDOREDUCTASE GLYR1-RELATED"/>
    <property type="match status" value="1"/>
</dbReference>
<dbReference type="PIRSF" id="PIRSF000103">
    <property type="entry name" value="HIBADH"/>
    <property type="match status" value="1"/>
</dbReference>
<evidence type="ECO:0000259" key="5">
    <source>
        <dbReference type="Pfam" id="PF14833"/>
    </source>
</evidence>
<evidence type="ECO:0000256" key="3">
    <source>
        <dbReference type="ARBA" id="ARBA00023027"/>
    </source>
</evidence>
<keyword evidence="2" id="KW-0560">Oxidoreductase</keyword>
<dbReference type="Proteomes" id="UP001501444">
    <property type="component" value="Unassembled WGS sequence"/>
</dbReference>
<dbReference type="Gene3D" id="3.40.50.720">
    <property type="entry name" value="NAD(P)-binding Rossmann-like Domain"/>
    <property type="match status" value="1"/>
</dbReference>
<evidence type="ECO:0000256" key="2">
    <source>
        <dbReference type="ARBA" id="ARBA00023002"/>
    </source>
</evidence>
<gene>
    <name evidence="6" type="ORF">GCM10010170_030680</name>
</gene>
<evidence type="ECO:0000313" key="7">
    <source>
        <dbReference type="Proteomes" id="UP001501444"/>
    </source>
</evidence>
<dbReference type="InterPro" id="IPR013328">
    <property type="entry name" value="6PGD_dom2"/>
</dbReference>
<dbReference type="InterPro" id="IPR036291">
    <property type="entry name" value="NAD(P)-bd_dom_sf"/>
</dbReference>
<dbReference type="Gene3D" id="1.10.1040.10">
    <property type="entry name" value="N-(1-d-carboxylethyl)-l-norvaline Dehydrogenase, domain 2"/>
    <property type="match status" value="1"/>
</dbReference>